<accession>A0A226WXH9</accession>
<comment type="caution">
    <text evidence="1">The sequence shown here is derived from an EMBL/GenBank/DDBJ whole genome shotgun (WGS) entry which is preliminary data.</text>
</comment>
<protein>
    <submittedName>
        <fullName evidence="1">Uncharacterized protein</fullName>
    </submittedName>
</protein>
<sequence>MNSLPIHLVAFCSLTTKNVLVRWINHWEGWFFDLPRTDSNG</sequence>
<evidence type="ECO:0000313" key="2">
    <source>
        <dbReference type="Proteomes" id="UP000214720"/>
    </source>
</evidence>
<proteinExistence type="predicted"/>
<name>A0A226WXH9_CABSO</name>
<dbReference type="Proteomes" id="UP000214720">
    <property type="component" value="Unassembled WGS sequence"/>
</dbReference>
<dbReference type="AlphaFoldDB" id="A0A226WXH9"/>
<gene>
    <name evidence="1" type="ORF">BSU04_25410</name>
</gene>
<dbReference type="EMBL" id="MTHB01000165">
    <property type="protein sequence ID" value="OXC75569.1"/>
    <property type="molecule type" value="Genomic_DNA"/>
</dbReference>
<reference evidence="2" key="1">
    <citation type="submission" date="2017-01" db="EMBL/GenBank/DDBJ databases">
        <title>Genome Analysis of Deinococcus marmoris KOPRI26562.</title>
        <authorList>
            <person name="Kim J.H."/>
            <person name="Oh H.-M."/>
        </authorList>
    </citation>
    <scope>NUCLEOTIDE SEQUENCE [LARGE SCALE GENOMIC DNA]</scope>
    <source>
        <strain evidence="2">PAMC 26633</strain>
    </source>
</reference>
<evidence type="ECO:0000313" key="1">
    <source>
        <dbReference type="EMBL" id="OXC75569.1"/>
    </source>
</evidence>
<organism evidence="1 2">
    <name type="scientific">Caballeronia sordidicola</name>
    <name type="common">Burkholderia sordidicola</name>
    <dbReference type="NCBI Taxonomy" id="196367"/>
    <lineage>
        <taxon>Bacteria</taxon>
        <taxon>Pseudomonadati</taxon>
        <taxon>Pseudomonadota</taxon>
        <taxon>Betaproteobacteria</taxon>
        <taxon>Burkholderiales</taxon>
        <taxon>Burkholderiaceae</taxon>
        <taxon>Caballeronia</taxon>
    </lineage>
</organism>